<dbReference type="EMBL" id="LIAE01010554">
    <property type="protein sequence ID" value="PAV58932.1"/>
    <property type="molecule type" value="Genomic_DNA"/>
</dbReference>
<feature type="transmembrane region" description="Helical" evidence="1">
    <location>
        <begin position="64"/>
        <end position="86"/>
    </location>
</feature>
<keyword evidence="1" id="KW-1133">Transmembrane helix</keyword>
<proteinExistence type="predicted"/>
<protein>
    <recommendedName>
        <fullName evidence="4">Serpentine receptor class gamma</fullName>
    </recommendedName>
</protein>
<evidence type="ECO:0008006" key="4">
    <source>
        <dbReference type="Google" id="ProtNLM"/>
    </source>
</evidence>
<feature type="transmembrane region" description="Helical" evidence="1">
    <location>
        <begin position="141"/>
        <end position="166"/>
    </location>
</feature>
<name>A0A2A2JBP9_9BILA</name>
<dbReference type="Gene3D" id="1.20.1070.10">
    <property type="entry name" value="Rhodopsin 7-helix transmembrane proteins"/>
    <property type="match status" value="1"/>
</dbReference>
<evidence type="ECO:0000256" key="1">
    <source>
        <dbReference type="SAM" id="Phobius"/>
    </source>
</evidence>
<sequence>MNNVTGRPPLEPFPPYSYALYGAGTELVLICVMSILLNVLCLVGTRNLARFVRTNVTYLLLRMICYVSITCFVSEFIAITFAFMNVDFDHFKILYQILGAIMLHSYFFAIVASMTITFHRILVVAFPDYSNKLITERFVKCYLLVYVILYLLCIASSLTPIMGAYFKPGKLNWGLDHAKPYSDTVIGTMNIISNYIIGYVNMVVYTVLLAYLFMTKRISFQTATEKRMTIQVALMIIFEFGFYVGFELLNRGDTTGTESLIAQNLNLLFFDSIILPYLILCRNIHNELRKIGNPNPARPAKMVALKVKQPKPPIRQHVIRTRTNADLV</sequence>
<feature type="transmembrane region" description="Helical" evidence="1">
    <location>
        <begin position="232"/>
        <end position="249"/>
    </location>
</feature>
<reference evidence="2 3" key="1">
    <citation type="journal article" date="2017" name="Curr. Biol.">
        <title>Genome architecture and evolution of a unichromosomal asexual nematode.</title>
        <authorList>
            <person name="Fradin H."/>
            <person name="Zegar C."/>
            <person name="Gutwein M."/>
            <person name="Lucas J."/>
            <person name="Kovtun M."/>
            <person name="Corcoran D."/>
            <person name="Baugh L.R."/>
            <person name="Kiontke K."/>
            <person name="Gunsalus K."/>
            <person name="Fitch D.H."/>
            <person name="Piano F."/>
        </authorList>
    </citation>
    <scope>NUCLEOTIDE SEQUENCE [LARGE SCALE GENOMIC DNA]</scope>
    <source>
        <strain evidence="2">PF1309</strain>
    </source>
</reference>
<feature type="transmembrane region" description="Helical" evidence="1">
    <location>
        <begin position="106"/>
        <end position="129"/>
    </location>
</feature>
<feature type="transmembrane region" description="Helical" evidence="1">
    <location>
        <begin position="261"/>
        <end position="280"/>
    </location>
</feature>
<evidence type="ECO:0000313" key="2">
    <source>
        <dbReference type="EMBL" id="PAV58932.1"/>
    </source>
</evidence>
<organism evidence="2 3">
    <name type="scientific">Diploscapter pachys</name>
    <dbReference type="NCBI Taxonomy" id="2018661"/>
    <lineage>
        <taxon>Eukaryota</taxon>
        <taxon>Metazoa</taxon>
        <taxon>Ecdysozoa</taxon>
        <taxon>Nematoda</taxon>
        <taxon>Chromadorea</taxon>
        <taxon>Rhabditida</taxon>
        <taxon>Rhabditina</taxon>
        <taxon>Rhabditomorpha</taxon>
        <taxon>Rhabditoidea</taxon>
        <taxon>Rhabditidae</taxon>
        <taxon>Diploscapter</taxon>
    </lineage>
</organism>
<gene>
    <name evidence="2" type="ORF">WR25_10478</name>
</gene>
<keyword evidence="1" id="KW-0812">Transmembrane</keyword>
<comment type="caution">
    <text evidence="2">The sequence shown here is derived from an EMBL/GenBank/DDBJ whole genome shotgun (WGS) entry which is preliminary data.</text>
</comment>
<dbReference type="Proteomes" id="UP000218231">
    <property type="component" value="Unassembled WGS sequence"/>
</dbReference>
<accession>A0A2A2JBP9</accession>
<dbReference type="OrthoDB" id="5821374at2759"/>
<feature type="transmembrane region" description="Helical" evidence="1">
    <location>
        <begin position="20"/>
        <end position="43"/>
    </location>
</feature>
<evidence type="ECO:0000313" key="3">
    <source>
        <dbReference type="Proteomes" id="UP000218231"/>
    </source>
</evidence>
<dbReference type="AlphaFoldDB" id="A0A2A2JBP9"/>
<keyword evidence="3" id="KW-1185">Reference proteome</keyword>
<dbReference type="SUPFAM" id="SSF81321">
    <property type="entry name" value="Family A G protein-coupled receptor-like"/>
    <property type="match status" value="1"/>
</dbReference>
<keyword evidence="1" id="KW-0472">Membrane</keyword>
<feature type="transmembrane region" description="Helical" evidence="1">
    <location>
        <begin position="186"/>
        <end position="212"/>
    </location>
</feature>